<dbReference type="SUPFAM" id="SSF159664">
    <property type="entry name" value="CobE/GbiG C-terminal domain-like"/>
    <property type="match status" value="1"/>
</dbReference>
<dbReference type="KEGG" id="cact:HZ995_01230"/>
<evidence type="ECO:0000259" key="1">
    <source>
        <dbReference type="Pfam" id="PF01890"/>
    </source>
</evidence>
<dbReference type="GO" id="GO:0009236">
    <property type="term" value="P:cobalamin biosynthetic process"/>
    <property type="evidence" value="ECO:0007669"/>
    <property type="project" value="InterPro"/>
</dbReference>
<dbReference type="Gene3D" id="3.30.420.180">
    <property type="entry name" value="CobE/GbiG C-terminal domain"/>
    <property type="match status" value="1"/>
</dbReference>
<protein>
    <submittedName>
        <fullName evidence="2">Cobalamin biosynthesis protein</fullName>
    </submittedName>
</protein>
<name>A0A975EQA6_9RHOB</name>
<dbReference type="AlphaFoldDB" id="A0A975EQA6"/>
<reference evidence="2" key="1">
    <citation type="submission" date="2020-07" db="EMBL/GenBank/DDBJ databases">
        <title>Genome sequences of bacteria associated with the marine, planktonic diatom Thalassiosira profunda strain ECT2AJA-044.</title>
        <authorList>
            <person name="Gargas C.B."/>
            <person name="Roberts W.R."/>
            <person name="Alverson A.J."/>
        </authorList>
    </citation>
    <scope>NUCLEOTIDE SEQUENCE</scope>
    <source>
        <strain evidence="2">ECT2AJA-044</strain>
    </source>
</reference>
<evidence type="ECO:0000313" key="2">
    <source>
        <dbReference type="EMBL" id="QTN36184.1"/>
    </source>
</evidence>
<dbReference type="Proteomes" id="UP000665026">
    <property type="component" value="Chromosome"/>
</dbReference>
<evidence type="ECO:0000313" key="3">
    <source>
        <dbReference type="Proteomes" id="UP000665026"/>
    </source>
</evidence>
<proteinExistence type="predicted"/>
<organism evidence="2 3">
    <name type="scientific">Cognatishimia activa</name>
    <dbReference type="NCBI Taxonomy" id="1715691"/>
    <lineage>
        <taxon>Bacteria</taxon>
        <taxon>Pseudomonadati</taxon>
        <taxon>Pseudomonadota</taxon>
        <taxon>Alphaproteobacteria</taxon>
        <taxon>Rhodobacterales</taxon>
        <taxon>Paracoccaceae</taxon>
        <taxon>Cognatishimia</taxon>
    </lineage>
</organism>
<gene>
    <name evidence="2" type="ORF">HZ995_01230</name>
</gene>
<dbReference type="RefSeq" id="WP_209356887.1">
    <property type="nucleotide sequence ID" value="NZ_CP060010.1"/>
</dbReference>
<feature type="domain" description="CobE/GbiG C-terminal" evidence="1">
    <location>
        <begin position="2"/>
        <end position="115"/>
    </location>
</feature>
<dbReference type="InterPro" id="IPR002750">
    <property type="entry name" value="CobE/GbiG_C"/>
</dbReference>
<sequence length="121" mass="12467">MIVAGFGFRAGATKASLKNAYDRLGGGADLLAVPQDKAGALCIRQLAAELDLKVLPIDAEAMQAIETPTQAARVIEKRGTGSVAEACALAAAGAEGRLMAQRHISEDRMATCALAIKDDAT</sequence>
<accession>A0A975EQA6</accession>
<dbReference type="EMBL" id="CP060010">
    <property type="protein sequence ID" value="QTN36184.1"/>
    <property type="molecule type" value="Genomic_DNA"/>
</dbReference>
<dbReference type="InterPro" id="IPR036518">
    <property type="entry name" value="CobE/GbiG_C_sf"/>
</dbReference>
<dbReference type="Pfam" id="PF01890">
    <property type="entry name" value="CbiG_C"/>
    <property type="match status" value="1"/>
</dbReference>